<protein>
    <submittedName>
        <fullName evidence="1">Uncharacterized protein</fullName>
    </submittedName>
</protein>
<evidence type="ECO:0000313" key="2">
    <source>
        <dbReference type="Proteomes" id="UP000296049"/>
    </source>
</evidence>
<dbReference type="EMBL" id="KB743107">
    <property type="protein sequence ID" value="EOB01295.1"/>
    <property type="molecule type" value="Genomic_DNA"/>
</dbReference>
<proteinExistence type="predicted"/>
<organism evidence="1 2">
    <name type="scientific">Anas platyrhynchos</name>
    <name type="common">Mallard</name>
    <name type="synonym">Anas boschas</name>
    <dbReference type="NCBI Taxonomy" id="8839"/>
    <lineage>
        <taxon>Eukaryota</taxon>
        <taxon>Metazoa</taxon>
        <taxon>Chordata</taxon>
        <taxon>Craniata</taxon>
        <taxon>Vertebrata</taxon>
        <taxon>Euteleostomi</taxon>
        <taxon>Archelosauria</taxon>
        <taxon>Archosauria</taxon>
        <taxon>Dinosauria</taxon>
        <taxon>Saurischia</taxon>
        <taxon>Theropoda</taxon>
        <taxon>Coelurosauria</taxon>
        <taxon>Aves</taxon>
        <taxon>Neognathae</taxon>
        <taxon>Galloanserae</taxon>
        <taxon>Anseriformes</taxon>
        <taxon>Anatidae</taxon>
        <taxon>Anatinae</taxon>
        <taxon>Anas</taxon>
    </lineage>
</organism>
<gene>
    <name evidence="1" type="ORF">Anapl_14114</name>
</gene>
<sequence>MAALCPDKANIFVPAKHRLTTPSDHRCPREAILENRRAPPQPFPFSPPPSNIHQLVMLLQNHYGCGSFLLKELSDFLHFLSASLCFTCFAVEPAVPPFHWVLGSWHLLETFSGCEMKGISVEILSLKMRLICCPLLPSALRICDASLLDR</sequence>
<dbReference type="AlphaFoldDB" id="R0LI21"/>
<dbReference type="Proteomes" id="UP000296049">
    <property type="component" value="Unassembled WGS sequence"/>
</dbReference>
<name>R0LI21_ANAPL</name>
<reference evidence="2" key="1">
    <citation type="journal article" date="2013" name="Nat. Genet.">
        <title>The duck genome and transcriptome provide insight into an avian influenza virus reservoir species.</title>
        <authorList>
            <person name="Huang Y."/>
            <person name="Li Y."/>
            <person name="Burt D.W."/>
            <person name="Chen H."/>
            <person name="Zhang Y."/>
            <person name="Qian W."/>
            <person name="Kim H."/>
            <person name="Gan S."/>
            <person name="Zhao Y."/>
            <person name="Li J."/>
            <person name="Yi K."/>
            <person name="Feng H."/>
            <person name="Zhu P."/>
            <person name="Li B."/>
            <person name="Liu Q."/>
            <person name="Fairley S."/>
            <person name="Magor K.E."/>
            <person name="Du Z."/>
            <person name="Hu X."/>
            <person name="Goodman L."/>
            <person name="Tafer H."/>
            <person name="Vignal A."/>
            <person name="Lee T."/>
            <person name="Kim K.W."/>
            <person name="Sheng Z."/>
            <person name="An Y."/>
            <person name="Searle S."/>
            <person name="Herrero J."/>
            <person name="Groenen M.A."/>
            <person name="Crooijmans R.P."/>
            <person name="Faraut T."/>
            <person name="Cai Q."/>
            <person name="Webster R.G."/>
            <person name="Aldridge J.R."/>
            <person name="Warren W.C."/>
            <person name="Bartschat S."/>
            <person name="Kehr S."/>
            <person name="Marz M."/>
            <person name="Stadler P.F."/>
            <person name="Smith J."/>
            <person name="Kraus R.H."/>
            <person name="Zhao Y."/>
            <person name="Ren L."/>
            <person name="Fei J."/>
            <person name="Morisson M."/>
            <person name="Kaiser P."/>
            <person name="Griffin D.K."/>
            <person name="Rao M."/>
            <person name="Pitel F."/>
            <person name="Wang J."/>
            <person name="Li N."/>
        </authorList>
    </citation>
    <scope>NUCLEOTIDE SEQUENCE [LARGE SCALE GENOMIC DNA]</scope>
</reference>
<accession>R0LI21</accession>
<keyword evidence="2" id="KW-1185">Reference proteome</keyword>
<evidence type="ECO:0000313" key="1">
    <source>
        <dbReference type="EMBL" id="EOB01295.1"/>
    </source>
</evidence>